<protein>
    <recommendedName>
        <fullName evidence="2">DnaJ homolog subfamily C member 16</fullName>
    </recommendedName>
    <alternativeName>
        <fullName evidence="5">Endoplasmic reticulum DNA J domain-containing protein 8</fullName>
    </alternativeName>
</protein>
<dbReference type="STRING" id="857967.G0QX62"/>
<dbReference type="Proteomes" id="UP000008983">
    <property type="component" value="Unassembled WGS sequence"/>
</dbReference>
<feature type="signal peptide" evidence="6">
    <location>
        <begin position="1"/>
        <end position="21"/>
    </location>
</feature>
<evidence type="ECO:0000256" key="2">
    <source>
        <dbReference type="ARBA" id="ARBA00020921"/>
    </source>
</evidence>
<dbReference type="GO" id="GO:0006914">
    <property type="term" value="P:autophagy"/>
    <property type="evidence" value="ECO:0007669"/>
    <property type="project" value="UniProtKB-KW"/>
</dbReference>
<evidence type="ECO:0000256" key="5">
    <source>
        <dbReference type="ARBA" id="ARBA00035043"/>
    </source>
</evidence>
<evidence type="ECO:0000313" key="9">
    <source>
        <dbReference type="Proteomes" id="UP000008983"/>
    </source>
</evidence>
<comment type="function">
    <text evidence="4">Plays an important role in regulating the size of autophagosomes during the formation process.</text>
</comment>
<dbReference type="PANTHER" id="PTHR45184:SF2">
    <property type="entry name" value="CHROMOSOME UNDETERMINED SCAFFOLD_102, WHOLE GENOME SHOTGUN SEQUENCE"/>
    <property type="match status" value="1"/>
</dbReference>
<dbReference type="InterPro" id="IPR018253">
    <property type="entry name" value="DnaJ_domain_CS"/>
</dbReference>
<reference evidence="8 9" key="1">
    <citation type="submission" date="2011-07" db="EMBL/GenBank/DDBJ databases">
        <authorList>
            <person name="Coyne R."/>
            <person name="Brami D."/>
            <person name="Johnson J."/>
            <person name="Hostetler J."/>
            <person name="Hannick L."/>
            <person name="Clark T."/>
            <person name="Cassidy-Hanley D."/>
            <person name="Inman J."/>
        </authorList>
    </citation>
    <scope>NUCLEOTIDE SEQUENCE [LARGE SCALE GENOMIC DNA]</scope>
    <source>
        <strain evidence="8 9">G5</strain>
    </source>
</reference>
<dbReference type="InterPro" id="IPR052842">
    <property type="entry name" value="ER_Co-chaperone"/>
</dbReference>
<dbReference type="Gene3D" id="1.10.287.110">
    <property type="entry name" value="DnaJ domain"/>
    <property type="match status" value="1"/>
</dbReference>
<evidence type="ECO:0000259" key="7">
    <source>
        <dbReference type="PROSITE" id="PS50076"/>
    </source>
</evidence>
<dbReference type="InterPro" id="IPR013766">
    <property type="entry name" value="Thioredoxin_domain"/>
</dbReference>
<dbReference type="OMA" id="FFISYND"/>
<organism evidence="8 9">
    <name type="scientific">Ichthyophthirius multifiliis</name>
    <name type="common">White spot disease agent</name>
    <name type="synonym">Ich</name>
    <dbReference type="NCBI Taxonomy" id="5932"/>
    <lineage>
        <taxon>Eukaryota</taxon>
        <taxon>Sar</taxon>
        <taxon>Alveolata</taxon>
        <taxon>Ciliophora</taxon>
        <taxon>Intramacronucleata</taxon>
        <taxon>Oligohymenophorea</taxon>
        <taxon>Hymenostomatida</taxon>
        <taxon>Ophryoglenina</taxon>
        <taxon>Ichthyophthirius</taxon>
    </lineage>
</organism>
<proteinExistence type="predicted"/>
<keyword evidence="9" id="KW-1185">Reference proteome</keyword>
<comment type="subcellular location">
    <subcellularLocation>
        <location evidence="1">Endoplasmic reticulum membrane</location>
        <topology evidence="1">Single-pass type IV membrane protein</topology>
    </subcellularLocation>
</comment>
<dbReference type="InterPro" id="IPR036869">
    <property type="entry name" value="J_dom_sf"/>
</dbReference>
<dbReference type="Gene3D" id="3.40.30.10">
    <property type="entry name" value="Glutaredoxin"/>
    <property type="match status" value="3"/>
</dbReference>
<evidence type="ECO:0000256" key="3">
    <source>
        <dbReference type="ARBA" id="ARBA00023006"/>
    </source>
</evidence>
<dbReference type="PANTHER" id="PTHR45184">
    <property type="entry name" value="DNAJ PROTEIN ERDJ3A"/>
    <property type="match status" value="1"/>
</dbReference>
<dbReference type="EMBL" id="GL984035">
    <property type="protein sequence ID" value="EGR30193.1"/>
    <property type="molecule type" value="Genomic_DNA"/>
</dbReference>
<evidence type="ECO:0000256" key="6">
    <source>
        <dbReference type="SAM" id="SignalP"/>
    </source>
</evidence>
<evidence type="ECO:0000256" key="4">
    <source>
        <dbReference type="ARBA" id="ARBA00035002"/>
    </source>
</evidence>
<feature type="chain" id="PRO_5003408052" description="DnaJ homolog subfamily C member 16" evidence="6">
    <location>
        <begin position="22"/>
        <end position="518"/>
    </location>
</feature>
<dbReference type="InParanoid" id="G0QX62"/>
<dbReference type="InterPro" id="IPR036249">
    <property type="entry name" value="Thioredoxin-like_sf"/>
</dbReference>
<dbReference type="PROSITE" id="PS50076">
    <property type="entry name" value="DNAJ_2"/>
    <property type="match status" value="1"/>
</dbReference>
<keyword evidence="3" id="KW-0072">Autophagy</keyword>
<dbReference type="OrthoDB" id="445556at2759"/>
<sequence>MKKIIHIILFILLILIDISICGTDYYRVLGLPRNANEQQIKKAFKKLSLKYHPDKNKGNPKAAEAQFQKIVEAYEVLKDPEQKRIYDQYGEEGLKQHGQQQQSRNQGAGFDDIFSQFFGRGGGGGGGGFQFNFGGGGGGGFQQQQQGGSNIFDKSDVYELDMGGLSKFLRRQEVWVILFYKSNQKQSVELQDSYKELASKFYGILKIASIDCIEEDTLCEDEFQVFESPKIKVFAANIRSEGHDYKGNMKDIQKLANFAVSFMESYVRNVRESNYQEFINESQDKNIILLFTSKKSTPPLFRALSKEMNGKLVFGEIRQSESSLVNKFKVVSFPTILALTDNDNYIGVKYEGAYKKDFIKKFLREYAYTTKSANKSAQKPSEVKLLTPNILTSQTNCGNNDTSMCLIGIYDESNEQICKKLLEQLAENYIGSKLKFFYIDIKNIELDNIYESEDDDNKQTPMLIIVKGKRNKITKYNQTFNIENLKIFVDDILGGGGSFKNMHEQLNGNVFQSKKDDL</sequence>
<dbReference type="eggNOG" id="KOG0714">
    <property type="taxonomic scope" value="Eukaryota"/>
</dbReference>
<dbReference type="SMART" id="SM00271">
    <property type="entry name" value="DnaJ"/>
    <property type="match status" value="1"/>
</dbReference>
<feature type="domain" description="J" evidence="7">
    <location>
        <begin position="24"/>
        <end position="90"/>
    </location>
</feature>
<dbReference type="SUPFAM" id="SSF46565">
    <property type="entry name" value="Chaperone J-domain"/>
    <property type="match status" value="1"/>
</dbReference>
<dbReference type="PRINTS" id="PR00625">
    <property type="entry name" value="JDOMAIN"/>
</dbReference>
<gene>
    <name evidence="8" type="ORF">IMG5_138460</name>
</gene>
<dbReference type="GO" id="GO:0005789">
    <property type="term" value="C:endoplasmic reticulum membrane"/>
    <property type="evidence" value="ECO:0007669"/>
    <property type="project" value="UniProtKB-SubCell"/>
</dbReference>
<dbReference type="CDD" id="cd02961">
    <property type="entry name" value="PDI_a_family"/>
    <property type="match status" value="2"/>
</dbReference>
<dbReference type="AlphaFoldDB" id="G0QX62"/>
<evidence type="ECO:0000256" key="1">
    <source>
        <dbReference type="ARBA" id="ARBA00004163"/>
    </source>
</evidence>
<dbReference type="Pfam" id="PF00085">
    <property type="entry name" value="Thioredoxin"/>
    <property type="match status" value="1"/>
</dbReference>
<dbReference type="Pfam" id="PF00226">
    <property type="entry name" value="DnaJ"/>
    <property type="match status" value="1"/>
</dbReference>
<accession>G0QX62</accession>
<dbReference type="PROSITE" id="PS00636">
    <property type="entry name" value="DNAJ_1"/>
    <property type="match status" value="1"/>
</dbReference>
<dbReference type="InterPro" id="IPR001623">
    <property type="entry name" value="DnaJ_domain"/>
</dbReference>
<dbReference type="CDD" id="cd06257">
    <property type="entry name" value="DnaJ"/>
    <property type="match status" value="1"/>
</dbReference>
<dbReference type="SUPFAM" id="SSF52833">
    <property type="entry name" value="Thioredoxin-like"/>
    <property type="match status" value="2"/>
</dbReference>
<dbReference type="GeneID" id="14906309"/>
<dbReference type="RefSeq" id="XP_004031789.1">
    <property type="nucleotide sequence ID" value="XM_004031741.1"/>
</dbReference>
<evidence type="ECO:0000313" key="8">
    <source>
        <dbReference type="EMBL" id="EGR30193.1"/>
    </source>
</evidence>
<keyword evidence="6" id="KW-0732">Signal</keyword>
<name>G0QX62_ICHMU</name>